<dbReference type="PROSITE" id="PS51257">
    <property type="entry name" value="PROKAR_LIPOPROTEIN"/>
    <property type="match status" value="1"/>
</dbReference>
<keyword evidence="4" id="KW-0574">Periplasm</keyword>
<dbReference type="Gene3D" id="3.30.1340.30">
    <property type="match status" value="1"/>
</dbReference>
<evidence type="ECO:0000313" key="9">
    <source>
        <dbReference type="Proteomes" id="UP000078224"/>
    </source>
</evidence>
<dbReference type="InterPro" id="IPR051686">
    <property type="entry name" value="Lipoprotein_DolP"/>
</dbReference>
<dbReference type="EMBL" id="LXEW01000038">
    <property type="protein sequence ID" value="OAT50173.1"/>
    <property type="molecule type" value="Genomic_DNA"/>
</dbReference>
<dbReference type="Proteomes" id="UP000078224">
    <property type="component" value="Unassembled WGS sequence"/>
</dbReference>
<accession>A0A1B7JQJ1</accession>
<sequence length="136" mass="14071">MKKTTLLRSIGVIGLSWALFACNSPSDKALKTQASETWDSASKTVSIAGENTGDAISSGAKSTDRYIDDSAITADVKSKLLSTSGVPSNSISVKTVDGVVYLSGFVKSQEQINKAVQAVSTIEGVKTVQNGLGVAN</sequence>
<comment type="subcellular location">
    <subcellularLocation>
        <location evidence="1">Periplasm</location>
    </subcellularLocation>
</comment>
<gene>
    <name evidence="8" type="ORF">M998_2730</name>
</gene>
<feature type="signal peptide" evidence="6">
    <location>
        <begin position="1"/>
        <end position="21"/>
    </location>
</feature>
<evidence type="ECO:0000256" key="6">
    <source>
        <dbReference type="SAM" id="SignalP"/>
    </source>
</evidence>
<organism evidence="8 9">
    <name type="scientific">Providencia heimbachae ATCC 35613</name>
    <dbReference type="NCBI Taxonomy" id="1354272"/>
    <lineage>
        <taxon>Bacteria</taxon>
        <taxon>Pseudomonadati</taxon>
        <taxon>Pseudomonadota</taxon>
        <taxon>Gammaproteobacteria</taxon>
        <taxon>Enterobacterales</taxon>
        <taxon>Morganellaceae</taxon>
        <taxon>Providencia</taxon>
    </lineage>
</organism>
<dbReference type="Pfam" id="PF04972">
    <property type="entry name" value="BON"/>
    <property type="match status" value="1"/>
</dbReference>
<evidence type="ECO:0000256" key="3">
    <source>
        <dbReference type="ARBA" id="ARBA00022737"/>
    </source>
</evidence>
<protein>
    <recommendedName>
        <fullName evidence="5">Osmotically-inducible protein Y</fullName>
    </recommendedName>
</protein>
<dbReference type="OrthoDB" id="6477610at2"/>
<dbReference type="FunFam" id="3.30.1340.30:FF:000001">
    <property type="entry name" value="Molecular chaperone OsmY"/>
    <property type="match status" value="1"/>
</dbReference>
<evidence type="ECO:0000259" key="7">
    <source>
        <dbReference type="PROSITE" id="PS50914"/>
    </source>
</evidence>
<evidence type="ECO:0000256" key="4">
    <source>
        <dbReference type="ARBA" id="ARBA00022764"/>
    </source>
</evidence>
<dbReference type="PATRIC" id="fig|1354272.4.peg.2785"/>
<dbReference type="PROSITE" id="PS50914">
    <property type="entry name" value="BON"/>
    <property type="match status" value="1"/>
</dbReference>
<reference evidence="8 9" key="1">
    <citation type="submission" date="2016-04" db="EMBL/GenBank/DDBJ databases">
        <title>ATOL: Assembling a taxonomically balanced genome-scale reconstruction of the evolutionary history of the Enterobacteriaceae.</title>
        <authorList>
            <person name="Plunkett G.III."/>
            <person name="Neeno-Eckwall E.C."/>
            <person name="Glasner J.D."/>
            <person name="Perna N.T."/>
        </authorList>
    </citation>
    <scope>NUCLEOTIDE SEQUENCE [LARGE SCALE GENOMIC DNA]</scope>
    <source>
        <strain evidence="8 9">ATCC 35613</strain>
    </source>
</reference>
<keyword evidence="2 6" id="KW-0732">Signal</keyword>
<name>A0A1B7JQJ1_9GAMM</name>
<dbReference type="GO" id="GO:0042597">
    <property type="term" value="C:periplasmic space"/>
    <property type="evidence" value="ECO:0007669"/>
    <property type="project" value="UniProtKB-SubCell"/>
</dbReference>
<comment type="caution">
    <text evidence="8">The sequence shown here is derived from an EMBL/GenBank/DDBJ whole genome shotgun (WGS) entry which is preliminary data.</text>
</comment>
<evidence type="ECO:0000256" key="5">
    <source>
        <dbReference type="ARBA" id="ARBA00070588"/>
    </source>
</evidence>
<dbReference type="AlphaFoldDB" id="A0A1B7JQJ1"/>
<feature type="domain" description="BON" evidence="7">
    <location>
        <begin position="68"/>
        <end position="136"/>
    </location>
</feature>
<evidence type="ECO:0000256" key="1">
    <source>
        <dbReference type="ARBA" id="ARBA00004418"/>
    </source>
</evidence>
<dbReference type="RefSeq" id="WP_068439106.1">
    <property type="nucleotide sequence ID" value="NZ_LXEW01000038.1"/>
</dbReference>
<dbReference type="InterPro" id="IPR014004">
    <property type="entry name" value="Transpt-assoc_nodulatn_dom_bac"/>
</dbReference>
<feature type="chain" id="PRO_5008595528" description="Osmotically-inducible protein Y" evidence="6">
    <location>
        <begin position="22"/>
        <end position="136"/>
    </location>
</feature>
<keyword evidence="9" id="KW-1185">Reference proteome</keyword>
<proteinExistence type="predicted"/>
<dbReference type="PANTHER" id="PTHR34606">
    <property type="entry name" value="BON DOMAIN-CONTAINING PROTEIN"/>
    <property type="match status" value="1"/>
</dbReference>
<dbReference type="InterPro" id="IPR007055">
    <property type="entry name" value="BON_dom"/>
</dbReference>
<keyword evidence="3" id="KW-0677">Repeat</keyword>
<dbReference type="PANTHER" id="PTHR34606:SF16">
    <property type="entry name" value="BON DOMAIN-CONTAINING PROTEIN"/>
    <property type="match status" value="1"/>
</dbReference>
<evidence type="ECO:0000256" key="2">
    <source>
        <dbReference type="ARBA" id="ARBA00022729"/>
    </source>
</evidence>
<dbReference type="SMART" id="SM00749">
    <property type="entry name" value="BON"/>
    <property type="match status" value="1"/>
</dbReference>
<evidence type="ECO:0000313" key="8">
    <source>
        <dbReference type="EMBL" id="OAT50173.1"/>
    </source>
</evidence>